<keyword evidence="1" id="KW-1133">Transmembrane helix</keyword>
<feature type="transmembrane region" description="Helical" evidence="1">
    <location>
        <begin position="171"/>
        <end position="189"/>
    </location>
</feature>
<evidence type="ECO:0000256" key="1">
    <source>
        <dbReference type="SAM" id="Phobius"/>
    </source>
</evidence>
<evidence type="ECO:0000313" key="2">
    <source>
        <dbReference type="EMBL" id="PSB28561.1"/>
    </source>
</evidence>
<dbReference type="Gene3D" id="1.10.10.10">
    <property type="entry name" value="Winged helix-like DNA-binding domain superfamily/Winged helix DNA-binding domain"/>
    <property type="match status" value="1"/>
</dbReference>
<reference evidence="2 3" key="2">
    <citation type="submission" date="2018-03" db="EMBL/GenBank/DDBJ databases">
        <title>The ancient ancestry and fast evolution of plastids.</title>
        <authorList>
            <person name="Moore K.R."/>
            <person name="Magnabosco C."/>
            <person name="Momper L."/>
            <person name="Gold D.A."/>
            <person name="Bosak T."/>
            <person name="Fournier G.P."/>
        </authorList>
    </citation>
    <scope>NUCLEOTIDE SEQUENCE [LARGE SCALE GENOMIC DNA]</scope>
    <source>
        <strain evidence="2 3">ULC18</strain>
    </source>
</reference>
<dbReference type="InterPro" id="IPR036388">
    <property type="entry name" value="WH-like_DNA-bd_sf"/>
</dbReference>
<dbReference type="Proteomes" id="UP000239576">
    <property type="component" value="Unassembled WGS sequence"/>
</dbReference>
<dbReference type="AlphaFoldDB" id="A0A2T1E746"/>
<reference evidence="3" key="1">
    <citation type="submission" date="2018-02" db="EMBL/GenBank/DDBJ databases">
        <authorList>
            <person name="Moore K."/>
            <person name="Momper L."/>
        </authorList>
    </citation>
    <scope>NUCLEOTIDE SEQUENCE [LARGE SCALE GENOMIC DNA]</scope>
    <source>
        <strain evidence="3">ULC18</strain>
    </source>
</reference>
<keyword evidence="1" id="KW-0812">Transmembrane</keyword>
<keyword evidence="3" id="KW-1185">Reference proteome</keyword>
<dbReference type="RefSeq" id="WP_106256732.1">
    <property type="nucleotide sequence ID" value="NZ_CAWNSW010000065.1"/>
</dbReference>
<dbReference type="SUPFAM" id="SSF46785">
    <property type="entry name" value="Winged helix' DNA-binding domain"/>
    <property type="match status" value="1"/>
</dbReference>
<proteinExistence type="predicted"/>
<dbReference type="InterPro" id="IPR036390">
    <property type="entry name" value="WH_DNA-bd_sf"/>
</dbReference>
<sequence length="273" mass="29947">MSDDDNELKILQVLNSGKTRSAEIAQITGLSVETVRYYLKSLWDEGCIRCAEMGSSDGNTDYACYLDNKGKAVLENPALFVASGRGTTHQTIFQGNNNIGFVQSGSGTVSNFSQNIGQNIDEISKLTDSLRNAAQSFPEAEREEALVTLDDLQEDISNPDKQKPERIKIRLVRLLVIAGTIAGIVAGAADFSNNLLELAEKLGIPIEFNQLHLQQHLPPSPNKEQTDLAAYGIDKNQAELLRASLTAFADDWNSPEMSLYDHYDAARADLKAR</sequence>
<protein>
    <submittedName>
        <fullName evidence="2">Uncharacterized protein</fullName>
    </submittedName>
</protein>
<organism evidence="2 3">
    <name type="scientific">Stenomitos frigidus ULC18</name>
    <dbReference type="NCBI Taxonomy" id="2107698"/>
    <lineage>
        <taxon>Bacteria</taxon>
        <taxon>Bacillati</taxon>
        <taxon>Cyanobacteriota</taxon>
        <taxon>Cyanophyceae</taxon>
        <taxon>Leptolyngbyales</taxon>
        <taxon>Leptolyngbyaceae</taxon>
        <taxon>Stenomitos</taxon>
    </lineage>
</organism>
<dbReference type="Pfam" id="PF13412">
    <property type="entry name" value="HTH_24"/>
    <property type="match status" value="1"/>
</dbReference>
<comment type="caution">
    <text evidence="2">The sequence shown here is derived from an EMBL/GenBank/DDBJ whole genome shotgun (WGS) entry which is preliminary data.</text>
</comment>
<keyword evidence="1" id="KW-0472">Membrane</keyword>
<dbReference type="OrthoDB" id="7069202at2"/>
<dbReference type="EMBL" id="PVWK01000078">
    <property type="protein sequence ID" value="PSB28561.1"/>
    <property type="molecule type" value="Genomic_DNA"/>
</dbReference>
<evidence type="ECO:0000313" key="3">
    <source>
        <dbReference type="Proteomes" id="UP000239576"/>
    </source>
</evidence>
<gene>
    <name evidence="2" type="ORF">C7B82_13070</name>
</gene>
<name>A0A2T1E746_9CYAN</name>
<accession>A0A2T1E746</accession>